<gene>
    <name evidence="8" type="primary">LOC104649731</name>
</gene>
<dbReference type="PANTHER" id="PTHR15710:SF141">
    <property type="entry name" value="RING-H2 FINGER PROTEIN ATL36"/>
    <property type="match status" value="1"/>
</dbReference>
<dbReference type="SUPFAM" id="SSF57850">
    <property type="entry name" value="RING/U-box"/>
    <property type="match status" value="1"/>
</dbReference>
<dbReference type="Gramene" id="Solyc10g052480.1.1">
    <property type="protein sequence ID" value="Solyc10g052480.1.1.1"/>
    <property type="gene ID" value="Solyc10g052480.1"/>
</dbReference>
<dbReference type="Proteomes" id="UP000004994">
    <property type="component" value="Chromosome 10"/>
</dbReference>
<dbReference type="AlphaFoldDB" id="A0A3Q7IGJ2"/>
<name>A0A3Q7IGJ2_SOLLC</name>
<evidence type="ECO:0000259" key="7">
    <source>
        <dbReference type="PROSITE" id="PS50089"/>
    </source>
</evidence>
<accession>A0A3Q7IGJ2</accession>
<dbReference type="GO" id="GO:0016567">
    <property type="term" value="P:protein ubiquitination"/>
    <property type="evidence" value="ECO:0000318"/>
    <property type="project" value="GO_Central"/>
</dbReference>
<evidence type="ECO:0000256" key="2">
    <source>
        <dbReference type="ARBA" id="ARBA00012483"/>
    </source>
</evidence>
<sequence>MIPTDFVCHHCFKNTFVSVTPIAAAASSPYLTIIHFSFSLINHYWYIRPNDQPPEYWGVILENSPTTSTPIIVHLFDNMFYEKLNHAISHVFGPFEDVFGDQQYGIVEETIRQLQSIRASTEMSEVCVHAELQIDHYCDRRILLAFEESSSVDGMVPASKSSIELLEPMEANERNSNDECLVCLDELGEETQVLRLPCSHMFHAECITKWLENSHYCPLCRFEMPTN</sequence>
<protein>
    <recommendedName>
        <fullName evidence="2">RING-type E3 ubiquitin transferase</fullName>
        <ecNumber evidence="2">2.3.2.27</ecNumber>
    </recommendedName>
</protein>
<dbReference type="OrthoDB" id="4348522at2759"/>
<dbReference type="InterPro" id="IPR013083">
    <property type="entry name" value="Znf_RING/FYVE/PHD"/>
</dbReference>
<evidence type="ECO:0000313" key="9">
    <source>
        <dbReference type="Proteomes" id="UP000004994"/>
    </source>
</evidence>
<dbReference type="Pfam" id="PF13639">
    <property type="entry name" value="zf-RING_2"/>
    <property type="match status" value="1"/>
</dbReference>
<comment type="catalytic activity">
    <reaction evidence="1">
        <text>S-ubiquitinyl-[E2 ubiquitin-conjugating enzyme]-L-cysteine + [acceptor protein]-L-lysine = [E2 ubiquitin-conjugating enzyme]-L-cysteine + N(6)-ubiquitinyl-[acceptor protein]-L-lysine.</text>
        <dbReference type="EC" id="2.3.2.27"/>
    </reaction>
</comment>
<dbReference type="InterPro" id="IPR001841">
    <property type="entry name" value="Znf_RING"/>
</dbReference>
<dbReference type="SMART" id="SM00184">
    <property type="entry name" value="RING"/>
    <property type="match status" value="1"/>
</dbReference>
<evidence type="ECO:0000256" key="4">
    <source>
        <dbReference type="ARBA" id="ARBA00022771"/>
    </source>
</evidence>
<evidence type="ECO:0000256" key="6">
    <source>
        <dbReference type="PROSITE-ProRule" id="PRU00175"/>
    </source>
</evidence>
<organism evidence="8">
    <name type="scientific">Solanum lycopersicum</name>
    <name type="common">Tomato</name>
    <name type="synonym">Lycopersicon esculentum</name>
    <dbReference type="NCBI Taxonomy" id="4081"/>
    <lineage>
        <taxon>Eukaryota</taxon>
        <taxon>Viridiplantae</taxon>
        <taxon>Streptophyta</taxon>
        <taxon>Embryophyta</taxon>
        <taxon>Tracheophyta</taxon>
        <taxon>Spermatophyta</taxon>
        <taxon>Magnoliopsida</taxon>
        <taxon>eudicotyledons</taxon>
        <taxon>Gunneridae</taxon>
        <taxon>Pentapetalae</taxon>
        <taxon>asterids</taxon>
        <taxon>lamiids</taxon>
        <taxon>Solanales</taxon>
        <taxon>Solanaceae</taxon>
        <taxon>Solanoideae</taxon>
        <taxon>Solaneae</taxon>
        <taxon>Solanum</taxon>
        <taxon>Solanum subgen. Lycopersicon</taxon>
    </lineage>
</organism>
<evidence type="ECO:0000256" key="5">
    <source>
        <dbReference type="ARBA" id="ARBA00022833"/>
    </source>
</evidence>
<dbReference type="PaxDb" id="4081-Solyc10g052480.1.1"/>
<proteinExistence type="predicted"/>
<reference evidence="8" key="1">
    <citation type="journal article" date="2012" name="Nature">
        <title>The tomato genome sequence provides insights into fleshy fruit evolution.</title>
        <authorList>
            <consortium name="Tomato Genome Consortium"/>
        </authorList>
    </citation>
    <scope>NUCLEOTIDE SEQUENCE [LARGE SCALE GENOMIC DNA]</scope>
    <source>
        <strain evidence="8">cv. Heinz 1706</strain>
    </source>
</reference>
<dbReference type="OMA" id="MSEVCVH"/>
<dbReference type="CDD" id="cd16454">
    <property type="entry name" value="RING-H2_PA-TM-RING"/>
    <property type="match status" value="1"/>
</dbReference>
<dbReference type="SMR" id="A0A3Q7IGJ2"/>
<dbReference type="Gene3D" id="3.30.40.10">
    <property type="entry name" value="Zinc/RING finger domain, C3HC4 (zinc finger)"/>
    <property type="match status" value="1"/>
</dbReference>
<dbReference type="GO" id="GO:0061630">
    <property type="term" value="F:ubiquitin protein ligase activity"/>
    <property type="evidence" value="ECO:0000318"/>
    <property type="project" value="GO_Central"/>
</dbReference>
<evidence type="ECO:0000313" key="8">
    <source>
        <dbReference type="EnsemblPlants" id="Solyc10g052480.1.1.1"/>
    </source>
</evidence>
<keyword evidence="4 6" id="KW-0863">Zinc-finger</keyword>
<dbReference type="EnsemblPlants" id="Solyc10g052480.1.1">
    <property type="protein sequence ID" value="Solyc10g052480.1.1.1"/>
    <property type="gene ID" value="Solyc10g052480.1"/>
</dbReference>
<feature type="domain" description="RING-type" evidence="7">
    <location>
        <begin position="180"/>
        <end position="221"/>
    </location>
</feature>
<dbReference type="InParanoid" id="A0A3Q7IGJ2"/>
<evidence type="ECO:0000256" key="3">
    <source>
        <dbReference type="ARBA" id="ARBA00022723"/>
    </source>
</evidence>
<dbReference type="PANTHER" id="PTHR15710">
    <property type="entry name" value="E3 UBIQUITIN-PROTEIN LIGASE PRAJA"/>
    <property type="match status" value="1"/>
</dbReference>
<evidence type="ECO:0000256" key="1">
    <source>
        <dbReference type="ARBA" id="ARBA00000900"/>
    </source>
</evidence>
<dbReference type="GO" id="GO:0006511">
    <property type="term" value="P:ubiquitin-dependent protein catabolic process"/>
    <property type="evidence" value="ECO:0000318"/>
    <property type="project" value="GO_Central"/>
</dbReference>
<dbReference type="PROSITE" id="PS50089">
    <property type="entry name" value="ZF_RING_2"/>
    <property type="match status" value="1"/>
</dbReference>
<keyword evidence="5" id="KW-0862">Zinc</keyword>
<reference evidence="8" key="2">
    <citation type="submission" date="2019-01" db="UniProtKB">
        <authorList>
            <consortium name="EnsemblPlants"/>
        </authorList>
    </citation>
    <scope>IDENTIFICATION</scope>
    <source>
        <strain evidence="8">cv. Heinz 1706</strain>
    </source>
</reference>
<keyword evidence="3" id="KW-0479">Metal-binding</keyword>
<dbReference type="GO" id="GO:0008270">
    <property type="term" value="F:zinc ion binding"/>
    <property type="evidence" value="ECO:0007669"/>
    <property type="project" value="UniProtKB-KW"/>
</dbReference>
<dbReference type="EC" id="2.3.2.27" evidence="2"/>
<keyword evidence="9" id="KW-1185">Reference proteome</keyword>